<dbReference type="EMBL" id="LT554731">
    <property type="protein sequence ID" value="SAM07273.1"/>
    <property type="molecule type" value="Genomic_DNA"/>
</dbReference>
<dbReference type="InterPro" id="IPR022357">
    <property type="entry name" value="MIP_CS"/>
</dbReference>
<evidence type="ECO:0000313" key="11">
    <source>
        <dbReference type="Proteomes" id="UP000078561"/>
    </source>
</evidence>
<sequence length="298" mass="32148">MAGWISSSSSSTLQETEPLLAEEGTNQHSFPQRKRHFRSLESLRVSGRQYRAKYREYLAEFIGTCILIILICGASAEQTLHVEPNKSWLTSSIGSGLAVLIAICIVGHVSGAHINPAVTLTFYCYSGFPGRKVPGFLAAQFSGAFTGAAILYAVIQPAINEFDNGDRQIFGPQGTAGIFATWPAVYVERYSSVLSEVIGTALLLLIIMATGHQNNLPFRNAQGCFIAVGIVSISLSLGYTSGFSLNPARDFGPRLFIALAGWGSDVFSVRDYYFLVPMLAPILGGSLGGLIYTVFIDQ</sequence>
<feature type="transmembrane region" description="Helical" evidence="9">
    <location>
        <begin position="96"/>
        <end position="123"/>
    </location>
</feature>
<dbReference type="Pfam" id="PF00230">
    <property type="entry name" value="MIP"/>
    <property type="match status" value="1"/>
</dbReference>
<evidence type="ECO:0000256" key="8">
    <source>
        <dbReference type="SAM" id="MobiDB-lite"/>
    </source>
</evidence>
<keyword evidence="6 9" id="KW-0472">Membrane</keyword>
<name>A0A163KD52_ABSGL</name>
<protein>
    <submittedName>
        <fullName evidence="10">Uncharacterized protein</fullName>
    </submittedName>
</protein>
<dbReference type="NCBIfam" id="TIGR00861">
    <property type="entry name" value="MIP"/>
    <property type="match status" value="1"/>
</dbReference>
<feature type="transmembrane region" description="Helical" evidence="9">
    <location>
        <begin position="190"/>
        <end position="211"/>
    </location>
</feature>
<dbReference type="InterPro" id="IPR050363">
    <property type="entry name" value="MIP/Aquaporin"/>
</dbReference>
<evidence type="ECO:0000256" key="9">
    <source>
        <dbReference type="SAM" id="Phobius"/>
    </source>
</evidence>
<evidence type="ECO:0000256" key="7">
    <source>
        <dbReference type="RuleBase" id="RU000477"/>
    </source>
</evidence>
<evidence type="ECO:0000256" key="5">
    <source>
        <dbReference type="ARBA" id="ARBA00022989"/>
    </source>
</evidence>
<organism evidence="10">
    <name type="scientific">Absidia glauca</name>
    <name type="common">Pin mould</name>
    <dbReference type="NCBI Taxonomy" id="4829"/>
    <lineage>
        <taxon>Eukaryota</taxon>
        <taxon>Fungi</taxon>
        <taxon>Fungi incertae sedis</taxon>
        <taxon>Mucoromycota</taxon>
        <taxon>Mucoromycotina</taxon>
        <taxon>Mucoromycetes</taxon>
        <taxon>Mucorales</taxon>
        <taxon>Cunninghamellaceae</taxon>
        <taxon>Absidia</taxon>
    </lineage>
</organism>
<dbReference type="InParanoid" id="A0A163KD52"/>
<feature type="transmembrane region" description="Helical" evidence="9">
    <location>
        <begin position="223"/>
        <end position="245"/>
    </location>
</feature>
<comment type="similarity">
    <text evidence="2 7">Belongs to the MIP/aquaporin (TC 1.A.8) family.</text>
</comment>
<comment type="subcellular location">
    <subcellularLocation>
        <location evidence="1">Membrane</location>
        <topology evidence="1">Multi-pass membrane protein</topology>
    </subcellularLocation>
</comment>
<evidence type="ECO:0000256" key="1">
    <source>
        <dbReference type="ARBA" id="ARBA00004141"/>
    </source>
</evidence>
<dbReference type="OMA" id="KAWDPEY"/>
<dbReference type="GO" id="GO:0015250">
    <property type="term" value="F:water channel activity"/>
    <property type="evidence" value="ECO:0007669"/>
    <property type="project" value="TreeGrafter"/>
</dbReference>
<proteinExistence type="inferred from homology"/>
<dbReference type="PANTHER" id="PTHR43829">
    <property type="entry name" value="AQUAPORIN OR AQUAGLYCEROPORIN RELATED"/>
    <property type="match status" value="1"/>
</dbReference>
<dbReference type="InterPro" id="IPR000425">
    <property type="entry name" value="MIP"/>
</dbReference>
<feature type="compositionally biased region" description="Low complexity" evidence="8">
    <location>
        <begin position="1"/>
        <end position="11"/>
    </location>
</feature>
<keyword evidence="11" id="KW-1185">Reference proteome</keyword>
<dbReference type="SUPFAM" id="SSF81338">
    <property type="entry name" value="Aquaporin-like"/>
    <property type="match status" value="1"/>
</dbReference>
<feature type="transmembrane region" description="Helical" evidence="9">
    <location>
        <begin position="57"/>
        <end position="76"/>
    </location>
</feature>
<evidence type="ECO:0000256" key="2">
    <source>
        <dbReference type="ARBA" id="ARBA00006175"/>
    </source>
</evidence>
<feature type="region of interest" description="Disordered" evidence="8">
    <location>
        <begin position="1"/>
        <end position="33"/>
    </location>
</feature>
<dbReference type="OrthoDB" id="3222at2759"/>
<dbReference type="InterPro" id="IPR023271">
    <property type="entry name" value="Aquaporin-like"/>
</dbReference>
<reference evidence="10" key="1">
    <citation type="submission" date="2016-04" db="EMBL/GenBank/DDBJ databases">
        <authorList>
            <person name="Evans L.H."/>
            <person name="Alamgir A."/>
            <person name="Owens N."/>
            <person name="Weber N.D."/>
            <person name="Virtaneva K."/>
            <person name="Barbian K."/>
            <person name="Babar A."/>
            <person name="Rosenke K."/>
        </authorList>
    </citation>
    <scope>NUCLEOTIDE SEQUENCE [LARGE SCALE GENOMIC DNA]</scope>
    <source>
        <strain evidence="10">CBS 101.48</strain>
    </source>
</reference>
<dbReference type="PROSITE" id="PS00221">
    <property type="entry name" value="MIP"/>
    <property type="match status" value="1"/>
</dbReference>
<gene>
    <name evidence="10" type="primary">ABSGL_12912.1 scaffold 13518</name>
</gene>
<feature type="transmembrane region" description="Helical" evidence="9">
    <location>
        <begin position="135"/>
        <end position="155"/>
    </location>
</feature>
<dbReference type="STRING" id="4829.A0A163KD52"/>
<feature type="transmembrane region" description="Helical" evidence="9">
    <location>
        <begin position="272"/>
        <end position="295"/>
    </location>
</feature>
<keyword evidence="4 7" id="KW-0812">Transmembrane</keyword>
<dbReference type="GO" id="GO:0015254">
    <property type="term" value="F:glycerol channel activity"/>
    <property type="evidence" value="ECO:0007669"/>
    <property type="project" value="TreeGrafter"/>
</dbReference>
<evidence type="ECO:0000313" key="10">
    <source>
        <dbReference type="EMBL" id="SAM07273.1"/>
    </source>
</evidence>
<dbReference type="PRINTS" id="PR00783">
    <property type="entry name" value="MINTRINSICP"/>
</dbReference>
<keyword evidence="5 9" id="KW-1133">Transmembrane helix</keyword>
<evidence type="ECO:0000256" key="3">
    <source>
        <dbReference type="ARBA" id="ARBA00022448"/>
    </source>
</evidence>
<dbReference type="Proteomes" id="UP000078561">
    <property type="component" value="Unassembled WGS sequence"/>
</dbReference>
<dbReference type="PANTHER" id="PTHR43829:SF9">
    <property type="entry name" value="AQUAPORIN-9"/>
    <property type="match status" value="1"/>
</dbReference>
<dbReference type="AlphaFoldDB" id="A0A163KD52"/>
<keyword evidence="3 7" id="KW-0813">Transport</keyword>
<evidence type="ECO:0000256" key="4">
    <source>
        <dbReference type="ARBA" id="ARBA00022692"/>
    </source>
</evidence>
<dbReference type="Gene3D" id="1.20.1080.10">
    <property type="entry name" value="Glycerol uptake facilitator protein"/>
    <property type="match status" value="1"/>
</dbReference>
<accession>A0A163KD52</accession>
<dbReference type="GO" id="GO:0005886">
    <property type="term" value="C:plasma membrane"/>
    <property type="evidence" value="ECO:0007669"/>
    <property type="project" value="TreeGrafter"/>
</dbReference>
<evidence type="ECO:0000256" key="6">
    <source>
        <dbReference type="ARBA" id="ARBA00023136"/>
    </source>
</evidence>